<dbReference type="GeneID" id="84229532"/>
<evidence type="ECO:0000256" key="1">
    <source>
        <dbReference type="SAM" id="Phobius"/>
    </source>
</evidence>
<name>A0AA51UI10_9EURY</name>
<feature type="transmembrane region" description="Helical" evidence="1">
    <location>
        <begin position="158"/>
        <end position="177"/>
    </location>
</feature>
<proteinExistence type="predicted"/>
<feature type="transmembrane region" description="Helical" evidence="1">
    <location>
        <begin position="290"/>
        <end position="307"/>
    </location>
</feature>
<protein>
    <submittedName>
        <fullName evidence="2">Uncharacterized protein</fullName>
    </submittedName>
</protein>
<dbReference type="RefSeq" id="WP_309309360.1">
    <property type="nucleotide sequence ID" value="NZ_CP133594.1"/>
</dbReference>
<dbReference type="Proteomes" id="UP001183006">
    <property type="component" value="Chromosome"/>
</dbReference>
<keyword evidence="1" id="KW-0472">Membrane</keyword>
<reference evidence="2" key="1">
    <citation type="submission" date="2023-08" db="EMBL/GenBank/DDBJ databases">
        <title>Methanolobus mangrovi sp. nov. and Methanolobus sediminis sp. nov, two novel methylotrophic methanogens isolated from mangrove sediments in China.</title>
        <authorList>
            <person name="Zhou J."/>
        </authorList>
    </citation>
    <scope>NUCLEOTIDE SEQUENCE</scope>
    <source>
        <strain evidence="2">FTZ2</strain>
    </source>
</reference>
<feature type="transmembrane region" description="Helical" evidence="1">
    <location>
        <begin position="224"/>
        <end position="243"/>
    </location>
</feature>
<gene>
    <name evidence="2" type="ORF">RE476_05285</name>
</gene>
<feature type="transmembrane region" description="Helical" evidence="1">
    <location>
        <begin position="255"/>
        <end position="283"/>
    </location>
</feature>
<feature type="transmembrane region" description="Helical" evidence="1">
    <location>
        <begin position="101"/>
        <end position="121"/>
    </location>
</feature>
<feature type="transmembrane region" description="Helical" evidence="1">
    <location>
        <begin position="133"/>
        <end position="151"/>
    </location>
</feature>
<dbReference type="KEGG" id="mmav:RE476_05285"/>
<sequence length="517" mass="59279">MEQKTSSSIKTSLLIGKKAKVCLLSLLILLNLALRIPSIPHEKGYDSFFIHSLANSISIFGDAQWWINWLSVFGFYAYSYASAVPFVLSGMHQLLSIEMEVIILIYCVVTGVFSIFTAYVLAGRFSSKFTFKYLAALFFSTSPGVMLFSTWEVSTRGLFIVLLPLFIYLLISEIHLFKKIILLFLLLVFQFSIHHLAFIIIPIMVVYTCLLLLRRTKYFDTIQLNLYLIILPIIVISIILPFINRSLVESGSRYSWLITSLISLVRQSGPLFVLSIGGFIYGLFKKDKSINELLLLILFTLFIPAIYLHAYGAYLLLLLIVLFISISFFNVTEISINKRFSSVIFIMMILLSVTFTGFYNHNRTGESDAYWYMTQDTYVTGIWGKSYIPDNSYGLDTAFETGRLFAVSEGHPITPTISAGNLAYGFIKEDEIEYVQNSFLQKDFYFEGPYVVKGGTTVSGRMEWLRQAATNMEQLSEYKYFVQDKYYIKPVTKVVEQNYGKVYDSSRMAIWYFDHDK</sequence>
<evidence type="ECO:0000313" key="3">
    <source>
        <dbReference type="Proteomes" id="UP001183006"/>
    </source>
</evidence>
<keyword evidence="3" id="KW-1185">Reference proteome</keyword>
<feature type="transmembrane region" description="Helical" evidence="1">
    <location>
        <begin position="343"/>
        <end position="359"/>
    </location>
</feature>
<keyword evidence="1" id="KW-1133">Transmembrane helix</keyword>
<dbReference type="EMBL" id="CP133594">
    <property type="protein sequence ID" value="WMW23244.1"/>
    <property type="molecule type" value="Genomic_DNA"/>
</dbReference>
<keyword evidence="1" id="KW-0812">Transmembrane</keyword>
<dbReference type="AlphaFoldDB" id="A0AA51UI10"/>
<feature type="transmembrane region" description="Helical" evidence="1">
    <location>
        <begin position="66"/>
        <end position="89"/>
    </location>
</feature>
<organism evidence="2 3">
    <name type="scientific">Methanolobus mangrovi</name>
    <dbReference type="NCBI Taxonomy" id="3072977"/>
    <lineage>
        <taxon>Archaea</taxon>
        <taxon>Methanobacteriati</taxon>
        <taxon>Methanobacteriota</taxon>
        <taxon>Stenosarchaea group</taxon>
        <taxon>Methanomicrobia</taxon>
        <taxon>Methanosarcinales</taxon>
        <taxon>Methanosarcinaceae</taxon>
        <taxon>Methanolobus</taxon>
    </lineage>
</organism>
<accession>A0AA51UI10</accession>
<feature type="transmembrane region" description="Helical" evidence="1">
    <location>
        <begin position="183"/>
        <end position="212"/>
    </location>
</feature>
<evidence type="ECO:0000313" key="2">
    <source>
        <dbReference type="EMBL" id="WMW23244.1"/>
    </source>
</evidence>
<feature type="transmembrane region" description="Helical" evidence="1">
    <location>
        <begin position="313"/>
        <end position="331"/>
    </location>
</feature>